<feature type="non-terminal residue" evidence="1">
    <location>
        <position position="1"/>
    </location>
</feature>
<protein>
    <submittedName>
        <fullName evidence="1">Uncharacterized protein</fullName>
    </submittedName>
</protein>
<dbReference type="EMBL" id="GBEZ01026577">
    <property type="protein sequence ID" value="JAC60645.1"/>
    <property type="molecule type" value="Transcribed_RNA"/>
</dbReference>
<sequence length="52" mass="5669">CSRQHTVSDLSLLLNRCFGETANVSLTVENCELGNCLSSKKRCNRNTPTVVG</sequence>
<organism evidence="1">
    <name type="scientific">Tetraselmis sp. GSL018</name>
    <dbReference type="NCBI Taxonomy" id="582737"/>
    <lineage>
        <taxon>Eukaryota</taxon>
        <taxon>Viridiplantae</taxon>
        <taxon>Chlorophyta</taxon>
        <taxon>core chlorophytes</taxon>
        <taxon>Chlorodendrophyceae</taxon>
        <taxon>Chlorodendrales</taxon>
        <taxon>Chlorodendraceae</taxon>
        <taxon>Tetraselmis</taxon>
    </lineage>
</organism>
<name>A0A061QQE1_9CHLO</name>
<evidence type="ECO:0000313" key="1">
    <source>
        <dbReference type="EMBL" id="JAC60645.1"/>
    </source>
</evidence>
<accession>A0A061QQE1</accession>
<reference evidence="1" key="1">
    <citation type="submission" date="2014-05" db="EMBL/GenBank/DDBJ databases">
        <title>The transcriptome of the halophilic microalga Tetraselmis sp. GSL018 isolated from the Great Salt Lake, Utah.</title>
        <authorList>
            <person name="Jinkerson R.E."/>
            <person name="D'Adamo S."/>
            <person name="Posewitz M.C."/>
        </authorList>
    </citation>
    <scope>NUCLEOTIDE SEQUENCE</scope>
    <source>
        <strain evidence="1">GSL018</strain>
    </source>
</reference>
<gene>
    <name evidence="1" type="ORF">TSPGSL018_28419</name>
</gene>
<proteinExistence type="predicted"/>
<dbReference type="AlphaFoldDB" id="A0A061QQE1"/>